<protein>
    <recommendedName>
        <fullName evidence="4">Tesmin/TSO1-like CXC domain-containing protein</fullName>
    </recommendedName>
</protein>
<feature type="compositionally biased region" description="Low complexity" evidence="1">
    <location>
        <begin position="239"/>
        <end position="252"/>
    </location>
</feature>
<sequence>MNTLDVNPIKISKQSSSSKGPTLRSSHSSKIPRPMNKRHMFPDECIICKERKYHTDRFSRKRSIVKLITCEKIQGGQLLQAAEVKQDQELLEQIKGEDLVARELRYHARCYKQYTNFLSRGHSVTSHGKGYTAAFDKFSKDVITERLVKKKEILTLGKLNRLFIQIIKEVEGVDAPYRTWNLKRRLETTFPQLEFVKSGNRTMSDIVFASSVHAEDMVEKLCDDTTSAESTTTDEEQNSVPQTSSSVQKQKSSNEIHTLFNAALIMKSTMSATKPPSQPWPPSSKDLSIGEAKKFVPHQLYNFISWMVGASTDPVLEDFVSLPEADHLRVISIAQDIIFLSSKGKLVPPKHLSLASTVRHISGCSQLVGILNGLGHCVSHTTLLEYNTALAMQQISHGRDFLPQGIQQSCFTTLVWDNIDFAEDTISGHGTTHSTNGVMIQRCHPISEQESTSKSSITRTGARSITPSAVHIPPFHGCGEKRGPQGIGNKLNLQQNAHEDALKEPQKLDMAYNLIRLKYAEIPGWTGFNTLLSSVPQMSVVAYLPVIDSNPTQMDTVQMILKNSISYADRLDQEVIVLVFDQAIYSKAQQIRWQNEEFQKRLVIRLGMFHTKIAYLACIGKRFREAGLADILVESGIVAHGSLNSVMNGHHYNRSVRAHKVMYEALCKLQWQAYLDSLNESELSSATEIVKLLHCGYLCKNMNEPLQSSAFNNLVASFKEFISKMVKENATFAFWASYVEMVQQLLFLTRATRTGNWELHLAAIRNILPWMFACDRTNYARYLPAYYLEMCDLPETHPSAYEALVSGEFAVQRNDSYGFAQVECDLCIEQTCNRDSKTKGGIIGYSTNSGAVLRWLLTQHECSAIMNECKVMAGKSDLSTKRKVLSKSSIDHDTNDIDRVITTIDSMFNPFEVEGGDLLHISSGVVASERVKSDLLSAENVGNEAFIEFAKHRLQAKDKEKDIFFTPIKKKNLATFEAKKKTTSKVKGKAVILKADRKLFARLMLIGKARDVKLKEMFTYCLSPMPLPFATPEGTLVKTNKALLMHCLESTPEQSPLVDKIPPGSVWVIDGMAMLQQLNSQTAPSTFYQLALHILQKLVSKAIHYQSTSVHFVSDTYPSISIKNAERIRRAATGTQIIKIQESGTSQKRPTQWKKYLSASENKEAFVNYLYLTWAKLPTSFFKNVTVYIAHGAKCHALSSVNGLVKTEDISELECNHEEADTRLLLHAAYIQRILSVDSVDTTEDVQCPAIVIQSLDTDVLIISLGFAERFTSTLLFHTGRGTNIRTIDVSFLQRHLGTDVTSALLGLHPFTGCDSVSGFFGKGKTKALKLLMKNYNYQKMFQDVGASFDVSSDLCSQIEEFVCHLYCQNDVTDVNQARYNMFRLGTHAEESLPPNRDALMKHLLRANYQAAVFRCSLQQFPDIPSPDGKGWTLHTDEILPDLQIDWGDLPPAPEQILELMHCTCKKGKCQKLGSTTTARKATETTPKCCSELGLRCTELCTCLGCKNVMCDADDDDVYGDLDDDDE</sequence>
<keyword evidence="3" id="KW-1185">Reference proteome</keyword>
<proteinExistence type="predicted"/>
<dbReference type="PANTHER" id="PTHR46704:SF9">
    <property type="entry name" value="BHLH DOMAIN-CONTAINING PROTEIN"/>
    <property type="match status" value="1"/>
</dbReference>
<dbReference type="EMBL" id="JAIZAY010000020">
    <property type="protein sequence ID" value="KAJ8023132.1"/>
    <property type="molecule type" value="Genomic_DNA"/>
</dbReference>
<feature type="region of interest" description="Disordered" evidence="1">
    <location>
        <begin position="1"/>
        <end position="35"/>
    </location>
</feature>
<feature type="region of interest" description="Disordered" evidence="1">
    <location>
        <begin position="222"/>
        <end position="252"/>
    </location>
</feature>
<evidence type="ECO:0008006" key="4">
    <source>
        <dbReference type="Google" id="ProtNLM"/>
    </source>
</evidence>
<reference evidence="2" key="1">
    <citation type="submission" date="2021-10" db="EMBL/GenBank/DDBJ databases">
        <title>Tropical sea cucumber genome reveals ecological adaptation and Cuvierian tubules defense mechanism.</title>
        <authorList>
            <person name="Chen T."/>
        </authorList>
    </citation>
    <scope>NUCLEOTIDE SEQUENCE</scope>
    <source>
        <strain evidence="2">Nanhai2018</strain>
        <tissue evidence="2">Muscle</tissue>
    </source>
</reference>
<gene>
    <name evidence="2" type="ORF">HOLleu_38227</name>
</gene>
<dbReference type="OrthoDB" id="10025386at2759"/>
<comment type="caution">
    <text evidence="2">The sequence shown here is derived from an EMBL/GenBank/DDBJ whole genome shotgun (WGS) entry which is preliminary data.</text>
</comment>
<dbReference type="PANTHER" id="PTHR46704">
    <property type="entry name" value="CXC DOMAIN-CONTAINING PROTEIN-RELATED"/>
    <property type="match status" value="1"/>
</dbReference>
<evidence type="ECO:0000313" key="2">
    <source>
        <dbReference type="EMBL" id="KAJ8023132.1"/>
    </source>
</evidence>
<feature type="compositionally biased region" description="Low complexity" evidence="1">
    <location>
        <begin position="9"/>
        <end position="19"/>
    </location>
</feature>
<evidence type="ECO:0000313" key="3">
    <source>
        <dbReference type="Proteomes" id="UP001152320"/>
    </source>
</evidence>
<accession>A0A9Q1BFW9</accession>
<organism evidence="2 3">
    <name type="scientific">Holothuria leucospilota</name>
    <name type="common">Black long sea cucumber</name>
    <name type="synonym">Mertensiothuria leucospilota</name>
    <dbReference type="NCBI Taxonomy" id="206669"/>
    <lineage>
        <taxon>Eukaryota</taxon>
        <taxon>Metazoa</taxon>
        <taxon>Echinodermata</taxon>
        <taxon>Eleutherozoa</taxon>
        <taxon>Echinozoa</taxon>
        <taxon>Holothuroidea</taxon>
        <taxon>Aspidochirotacea</taxon>
        <taxon>Aspidochirotida</taxon>
        <taxon>Holothuriidae</taxon>
        <taxon>Holothuria</taxon>
    </lineage>
</organism>
<dbReference type="Proteomes" id="UP001152320">
    <property type="component" value="Chromosome 20"/>
</dbReference>
<evidence type="ECO:0000256" key="1">
    <source>
        <dbReference type="SAM" id="MobiDB-lite"/>
    </source>
</evidence>
<name>A0A9Q1BFW9_HOLLE</name>